<keyword evidence="1" id="KW-1185">Reference proteome</keyword>
<dbReference type="AlphaFoldDB" id="A0AAF5DRL1"/>
<evidence type="ECO:0000313" key="1">
    <source>
        <dbReference type="Proteomes" id="UP000035681"/>
    </source>
</evidence>
<dbReference type="Proteomes" id="UP000035681">
    <property type="component" value="Unplaced"/>
</dbReference>
<accession>A0AAF5DRL1</accession>
<dbReference type="WBParaSite" id="TCONS_00016341.p1">
    <property type="protein sequence ID" value="TCONS_00016341.p1"/>
    <property type="gene ID" value="XLOC_010926"/>
</dbReference>
<protein>
    <submittedName>
        <fullName evidence="2">Uncharacterized protein</fullName>
    </submittedName>
</protein>
<sequence length="256" mass="29941">LDKLDNSFTSRRLLTASNGNIADSKFGNDYQSMDDKLLETCVYSTFDKKNYFKQDAKFLCFFGQFSSRQETIIYNVTKYMDFTNFLQYVLKQQKINEGLNEYINDIKSGYEYITFATTMDILDNYLRNHPARRSCFSIRILYGVLLYDINKKYIEMVSSYHLSFQIEVLHEHQLQNNIFGYLLFKITLKNSRKSCGGCFSILNFFAYSTTCKIKTIFLISNKSKNLQKNDTYSFLADVNTNGENCKIKRIIVLGLK</sequence>
<name>A0AAF5DRL1_STRER</name>
<organism evidence="1 2">
    <name type="scientific">Strongyloides stercoralis</name>
    <name type="common">Threadworm</name>
    <dbReference type="NCBI Taxonomy" id="6248"/>
    <lineage>
        <taxon>Eukaryota</taxon>
        <taxon>Metazoa</taxon>
        <taxon>Ecdysozoa</taxon>
        <taxon>Nematoda</taxon>
        <taxon>Chromadorea</taxon>
        <taxon>Rhabditida</taxon>
        <taxon>Tylenchina</taxon>
        <taxon>Panagrolaimomorpha</taxon>
        <taxon>Strongyloidoidea</taxon>
        <taxon>Strongyloididae</taxon>
        <taxon>Strongyloides</taxon>
    </lineage>
</organism>
<reference evidence="2" key="1">
    <citation type="submission" date="2024-02" db="UniProtKB">
        <authorList>
            <consortium name="WormBaseParasite"/>
        </authorList>
    </citation>
    <scope>IDENTIFICATION</scope>
</reference>
<proteinExistence type="predicted"/>
<evidence type="ECO:0000313" key="2">
    <source>
        <dbReference type="WBParaSite" id="TCONS_00016341.p1"/>
    </source>
</evidence>